<evidence type="ECO:0000256" key="2">
    <source>
        <dbReference type="ARBA" id="ARBA00023125"/>
    </source>
</evidence>
<accession>A0A5N0UNL7</accession>
<keyword evidence="3" id="KW-0804">Transcription</keyword>
<dbReference type="PANTHER" id="PTHR30055:SF234">
    <property type="entry name" value="HTH-TYPE TRANSCRIPTIONAL REGULATOR BETI"/>
    <property type="match status" value="1"/>
</dbReference>
<evidence type="ECO:0000259" key="5">
    <source>
        <dbReference type="PROSITE" id="PS50977"/>
    </source>
</evidence>
<dbReference type="GO" id="GO:0003700">
    <property type="term" value="F:DNA-binding transcription factor activity"/>
    <property type="evidence" value="ECO:0007669"/>
    <property type="project" value="TreeGrafter"/>
</dbReference>
<feature type="DNA-binding region" description="H-T-H motif" evidence="4">
    <location>
        <begin position="44"/>
        <end position="63"/>
    </location>
</feature>
<keyword evidence="2 4" id="KW-0238">DNA-binding</keyword>
<proteinExistence type="predicted"/>
<dbReference type="Proteomes" id="UP000319769">
    <property type="component" value="Unassembled WGS sequence"/>
</dbReference>
<dbReference type="PROSITE" id="PS50977">
    <property type="entry name" value="HTH_TETR_2"/>
    <property type="match status" value="1"/>
</dbReference>
<dbReference type="InterPro" id="IPR009057">
    <property type="entry name" value="Homeodomain-like_sf"/>
</dbReference>
<dbReference type="Pfam" id="PF17932">
    <property type="entry name" value="TetR_C_24"/>
    <property type="match status" value="1"/>
</dbReference>
<dbReference type="InterPro" id="IPR001647">
    <property type="entry name" value="HTH_TetR"/>
</dbReference>
<dbReference type="OrthoDB" id="5112469at2"/>
<dbReference type="PRINTS" id="PR00455">
    <property type="entry name" value="HTHTETR"/>
</dbReference>
<dbReference type="SUPFAM" id="SSF46689">
    <property type="entry name" value="Homeodomain-like"/>
    <property type="match status" value="1"/>
</dbReference>
<dbReference type="InterPro" id="IPR036271">
    <property type="entry name" value="Tet_transcr_reg_TetR-rel_C_sf"/>
</dbReference>
<dbReference type="PANTHER" id="PTHR30055">
    <property type="entry name" value="HTH-TYPE TRANSCRIPTIONAL REGULATOR RUTR"/>
    <property type="match status" value="1"/>
</dbReference>
<dbReference type="GO" id="GO:0000976">
    <property type="term" value="F:transcription cis-regulatory region binding"/>
    <property type="evidence" value="ECO:0007669"/>
    <property type="project" value="TreeGrafter"/>
</dbReference>
<reference evidence="6" key="1">
    <citation type="submission" date="2019-09" db="EMBL/GenBank/DDBJ databases">
        <authorList>
            <person name="Teo W.F.A."/>
            <person name="Duangmal K."/>
        </authorList>
    </citation>
    <scope>NUCLEOTIDE SEQUENCE [LARGE SCALE GENOMIC DNA]</scope>
    <source>
        <strain evidence="6">K81G1</strain>
    </source>
</reference>
<feature type="domain" description="HTH tetR-type" evidence="5">
    <location>
        <begin position="21"/>
        <end position="81"/>
    </location>
</feature>
<dbReference type="PROSITE" id="PS01081">
    <property type="entry name" value="HTH_TETR_1"/>
    <property type="match status" value="1"/>
</dbReference>
<evidence type="ECO:0000313" key="6">
    <source>
        <dbReference type="EMBL" id="KAA9151856.1"/>
    </source>
</evidence>
<protein>
    <submittedName>
        <fullName evidence="6">TetR/AcrR family transcriptional regulator</fullName>
    </submittedName>
</protein>
<organism evidence="6 7">
    <name type="scientific">Amycolatopsis acidicola</name>
    <dbReference type="NCBI Taxonomy" id="2596893"/>
    <lineage>
        <taxon>Bacteria</taxon>
        <taxon>Bacillati</taxon>
        <taxon>Actinomycetota</taxon>
        <taxon>Actinomycetes</taxon>
        <taxon>Pseudonocardiales</taxon>
        <taxon>Pseudonocardiaceae</taxon>
        <taxon>Amycolatopsis</taxon>
    </lineage>
</organism>
<dbReference type="EMBL" id="VMNW02000095">
    <property type="protein sequence ID" value="KAA9151856.1"/>
    <property type="molecule type" value="Genomic_DNA"/>
</dbReference>
<evidence type="ECO:0000256" key="1">
    <source>
        <dbReference type="ARBA" id="ARBA00023015"/>
    </source>
</evidence>
<evidence type="ECO:0000256" key="4">
    <source>
        <dbReference type="PROSITE-ProRule" id="PRU00335"/>
    </source>
</evidence>
<dbReference type="AlphaFoldDB" id="A0A5N0UNL7"/>
<dbReference type="Gene3D" id="1.10.10.60">
    <property type="entry name" value="Homeodomain-like"/>
    <property type="match status" value="1"/>
</dbReference>
<dbReference type="Pfam" id="PF00440">
    <property type="entry name" value="TetR_N"/>
    <property type="match status" value="1"/>
</dbReference>
<dbReference type="SUPFAM" id="SSF48498">
    <property type="entry name" value="Tetracyclin repressor-like, C-terminal domain"/>
    <property type="match status" value="1"/>
</dbReference>
<evidence type="ECO:0000313" key="7">
    <source>
        <dbReference type="Proteomes" id="UP000319769"/>
    </source>
</evidence>
<comment type="caution">
    <text evidence="6">The sequence shown here is derived from an EMBL/GenBank/DDBJ whole genome shotgun (WGS) entry which is preliminary data.</text>
</comment>
<keyword evidence="7" id="KW-1185">Reference proteome</keyword>
<dbReference type="InterPro" id="IPR041490">
    <property type="entry name" value="KstR2_TetR_C"/>
</dbReference>
<dbReference type="RefSeq" id="WP_144754056.1">
    <property type="nucleotide sequence ID" value="NZ_VMNW02000095.1"/>
</dbReference>
<gene>
    <name evidence="6" type="ORF">FPZ12_038095</name>
</gene>
<evidence type="ECO:0000256" key="3">
    <source>
        <dbReference type="ARBA" id="ARBA00023163"/>
    </source>
</evidence>
<keyword evidence="1" id="KW-0805">Transcription regulation</keyword>
<name>A0A5N0UNL7_9PSEU</name>
<dbReference type="InterPro" id="IPR050109">
    <property type="entry name" value="HTH-type_TetR-like_transc_reg"/>
</dbReference>
<dbReference type="Gene3D" id="1.10.357.10">
    <property type="entry name" value="Tetracycline Repressor, domain 2"/>
    <property type="match status" value="1"/>
</dbReference>
<dbReference type="InterPro" id="IPR023772">
    <property type="entry name" value="DNA-bd_HTH_TetR-type_CS"/>
</dbReference>
<sequence length="220" mass="24313">MTDLGGRSAERRRAPLSGRGEVSRARLLQAARQVFGRLGYLDTSIADITTAARVSQPGFYTYFESKDEIFRELARTVIGEMVDALSVDAPPPRADPTPRGRVRASIEQYVEVFRANARFAGLIEQVGTLSPDMYAEHLRLREMFTERASSAIARMQRDGVADRGLDAVMTAEVLGAMVYSTCYTWLTLGQAFDETRLVGELVEAWSRTLRLDGEAGARVG</sequence>